<organism evidence="3">
    <name type="scientific">Myoviridae sp. ctkfK18</name>
    <dbReference type="NCBI Taxonomy" id="2825165"/>
    <lineage>
        <taxon>Viruses</taxon>
        <taxon>Duplodnaviria</taxon>
        <taxon>Heunggongvirae</taxon>
        <taxon>Uroviricota</taxon>
        <taxon>Caudoviricetes</taxon>
    </lineage>
</organism>
<evidence type="ECO:0000256" key="1">
    <source>
        <dbReference type="SAM" id="Coils"/>
    </source>
</evidence>
<proteinExistence type="predicted"/>
<keyword evidence="2" id="KW-1133">Transmembrane helix</keyword>
<accession>A0A8S5VGZ5</accession>
<keyword evidence="2" id="KW-0472">Membrane</keyword>
<evidence type="ECO:0000313" key="3">
    <source>
        <dbReference type="EMBL" id="DAG06057.1"/>
    </source>
</evidence>
<feature type="transmembrane region" description="Helical" evidence="2">
    <location>
        <begin position="6"/>
        <end position="22"/>
    </location>
</feature>
<sequence length="177" mass="20358">MNKGVLTIIGGIVLAGIGYSIWKNLDKKEKETDADLQETIKKVNEEFKETELEDSKDIKDDNDFLDKLMEEQAELEKDTKNWDDRNEKIKKELSEKNKSLNDQDIFEDKVSESSEFAAINALREAAGKEPLKVSEEFEKFLGKDSESKSMKESLDNIAENIKKDPELKKRVLNILQE</sequence>
<feature type="coiled-coil region" evidence="1">
    <location>
        <begin position="33"/>
        <end position="92"/>
    </location>
</feature>
<name>A0A8S5VGZ5_9CAUD</name>
<reference evidence="3" key="1">
    <citation type="journal article" date="2021" name="Proc. Natl. Acad. Sci. U.S.A.">
        <title>A Catalog of Tens of Thousands of Viruses from Human Metagenomes Reveals Hidden Associations with Chronic Diseases.</title>
        <authorList>
            <person name="Tisza M.J."/>
            <person name="Buck C.B."/>
        </authorList>
    </citation>
    <scope>NUCLEOTIDE SEQUENCE</scope>
    <source>
        <strain evidence="3">CtkfK18</strain>
    </source>
</reference>
<protein>
    <submittedName>
        <fullName evidence="3">Uncharacterized protein</fullName>
    </submittedName>
</protein>
<keyword evidence="2" id="KW-0812">Transmembrane</keyword>
<dbReference type="EMBL" id="BK016265">
    <property type="protein sequence ID" value="DAG06057.1"/>
    <property type="molecule type" value="Genomic_DNA"/>
</dbReference>
<keyword evidence="1" id="KW-0175">Coiled coil</keyword>
<evidence type="ECO:0000256" key="2">
    <source>
        <dbReference type="SAM" id="Phobius"/>
    </source>
</evidence>